<name>A0A347UYE5_9CAUD</name>
<keyword evidence="2" id="KW-1185">Reference proteome</keyword>
<dbReference type="Proteomes" id="UP000032402">
    <property type="component" value="Segment"/>
</dbReference>
<protein>
    <submittedName>
        <fullName evidence="1">Uncharacterized protein</fullName>
    </submittedName>
</protein>
<accession>A0A347UYE5</accession>
<reference evidence="1 2" key="1">
    <citation type="journal article" date="2015" name="Appl. Environ. Microbiol.">
        <title>Targeting Enterococcus faecalis Biofilms with Phage Therapy.</title>
        <authorList>
            <person name="Khalifa L."/>
            <person name="Brosh Y."/>
            <person name="Gelman D."/>
            <person name="Coppenhagen-Glazer S."/>
            <person name="Beyth S."/>
            <person name="Poradosu-Cohen R."/>
            <person name="Que Y.A."/>
            <person name="Beyth N."/>
            <person name="Hazan R."/>
        </authorList>
    </citation>
    <scope>NUCLEOTIDE SEQUENCE [LARGE SCALE GENOMIC DNA]</scope>
</reference>
<dbReference type="KEGG" id="vg:37845496"/>
<dbReference type="GeneID" id="37845496"/>
<dbReference type="EMBL" id="KP339049">
    <property type="protein sequence ID" value="AXY05388.1"/>
    <property type="molecule type" value="Genomic_DNA"/>
</dbReference>
<proteinExistence type="predicted"/>
<dbReference type="RefSeq" id="YP_009513905.1">
    <property type="nucleotide sequence ID" value="NC_029009.1"/>
</dbReference>
<evidence type="ECO:0000313" key="1">
    <source>
        <dbReference type="EMBL" id="AXY05388.1"/>
    </source>
</evidence>
<evidence type="ECO:0000313" key="2">
    <source>
        <dbReference type="Proteomes" id="UP000032402"/>
    </source>
</evidence>
<organism evidence="1 2">
    <name type="scientific">Enterococcus phage EFDG1</name>
    <dbReference type="NCBI Taxonomy" id="1597976"/>
    <lineage>
        <taxon>Viruses</taxon>
        <taxon>Duplodnaviria</taxon>
        <taxon>Heunggongvirae</taxon>
        <taxon>Uroviricota</taxon>
        <taxon>Caudoviricetes</taxon>
        <taxon>Herelleviridae</taxon>
        <taxon>Brockvirinae</taxon>
        <taxon>Schiekvirus</taxon>
        <taxon>Schiekvirus EFDG1</taxon>
    </lineage>
</organism>
<sequence>MSYLLDDLTKRWNLPKFGEEGGSHAINKHEFANQVILTSNSPSRT</sequence>